<dbReference type="GO" id="GO:0004540">
    <property type="term" value="F:RNA nuclease activity"/>
    <property type="evidence" value="ECO:0007669"/>
    <property type="project" value="TreeGrafter"/>
</dbReference>
<evidence type="ECO:0000313" key="10">
    <source>
        <dbReference type="EMBL" id="TFJ99627.1"/>
    </source>
</evidence>
<keyword evidence="3" id="KW-0964">Secreted</keyword>
<dbReference type="GO" id="GO:0016787">
    <property type="term" value="F:hydrolase activity"/>
    <property type="evidence" value="ECO:0007669"/>
    <property type="project" value="UniProtKB-KW"/>
</dbReference>
<keyword evidence="4 8" id="KW-0540">Nuclease</keyword>
<evidence type="ECO:0000256" key="1">
    <source>
        <dbReference type="ARBA" id="ARBA00004613"/>
    </source>
</evidence>
<accession>A0A4D9DSY5</accession>
<dbReference type="PANTHER" id="PTHR11437">
    <property type="entry name" value="RIBONUCLEASE"/>
    <property type="match status" value="1"/>
</dbReference>
<dbReference type="OrthoDB" id="8573660at2759"/>
<keyword evidence="5 8" id="KW-0255">Endonuclease</keyword>
<dbReference type="GO" id="GO:0004519">
    <property type="term" value="F:endonuclease activity"/>
    <property type="evidence" value="ECO:0007669"/>
    <property type="project" value="UniProtKB-KW"/>
</dbReference>
<dbReference type="Pfam" id="PF00074">
    <property type="entry name" value="RnaseA"/>
    <property type="match status" value="1"/>
</dbReference>
<reference evidence="10 11" key="1">
    <citation type="submission" date="2019-04" db="EMBL/GenBank/DDBJ databases">
        <title>Draft genome of the big-headed turtle Platysternon megacephalum.</title>
        <authorList>
            <person name="Gong S."/>
        </authorList>
    </citation>
    <scope>NUCLEOTIDE SEQUENCE [LARGE SCALE GENOMIC DNA]</scope>
    <source>
        <strain evidence="10">DO16091913</strain>
        <tissue evidence="10">Muscle</tissue>
    </source>
</reference>
<evidence type="ECO:0000256" key="4">
    <source>
        <dbReference type="ARBA" id="ARBA00022722"/>
    </source>
</evidence>
<dbReference type="GO" id="GO:0050830">
    <property type="term" value="P:defense response to Gram-positive bacterium"/>
    <property type="evidence" value="ECO:0007669"/>
    <property type="project" value="TreeGrafter"/>
</dbReference>
<protein>
    <submittedName>
        <fullName evidence="10">Rho GDP-dissociation inhibitor 3</fullName>
    </submittedName>
</protein>
<keyword evidence="7" id="KW-1015">Disulfide bond</keyword>
<evidence type="ECO:0000259" key="9">
    <source>
        <dbReference type="SMART" id="SM00092"/>
    </source>
</evidence>
<dbReference type="SMART" id="SM00092">
    <property type="entry name" value="RNAse_Pc"/>
    <property type="match status" value="1"/>
</dbReference>
<organism evidence="10 11">
    <name type="scientific">Platysternon megacephalum</name>
    <name type="common">big-headed turtle</name>
    <dbReference type="NCBI Taxonomy" id="55544"/>
    <lineage>
        <taxon>Eukaryota</taxon>
        <taxon>Metazoa</taxon>
        <taxon>Chordata</taxon>
        <taxon>Craniata</taxon>
        <taxon>Vertebrata</taxon>
        <taxon>Euteleostomi</taxon>
        <taxon>Archelosauria</taxon>
        <taxon>Testudinata</taxon>
        <taxon>Testudines</taxon>
        <taxon>Cryptodira</taxon>
        <taxon>Durocryptodira</taxon>
        <taxon>Testudinoidea</taxon>
        <taxon>Platysternidae</taxon>
        <taxon>Platysternon</taxon>
    </lineage>
</organism>
<keyword evidence="6 8" id="KW-0378">Hydrolase</keyword>
<dbReference type="GO" id="GO:0005576">
    <property type="term" value="C:extracellular region"/>
    <property type="evidence" value="ECO:0007669"/>
    <property type="project" value="UniProtKB-SubCell"/>
</dbReference>
<feature type="domain" description="Ribonuclease A-domain" evidence="9">
    <location>
        <begin position="55"/>
        <end position="174"/>
    </location>
</feature>
<dbReference type="AlphaFoldDB" id="A0A4D9DSY5"/>
<dbReference type="PRINTS" id="PR00794">
    <property type="entry name" value="RIBONUCLEASE"/>
</dbReference>
<dbReference type="InterPro" id="IPR023411">
    <property type="entry name" value="RNaseA_AS"/>
</dbReference>
<dbReference type="SUPFAM" id="SSF54076">
    <property type="entry name" value="RNase A-like"/>
    <property type="match status" value="1"/>
</dbReference>
<dbReference type="Gene3D" id="3.10.130.10">
    <property type="entry name" value="Ribonuclease A-like domain"/>
    <property type="match status" value="1"/>
</dbReference>
<name>A0A4D9DSY5_9SAUR</name>
<evidence type="ECO:0000256" key="3">
    <source>
        <dbReference type="ARBA" id="ARBA00022525"/>
    </source>
</evidence>
<dbReference type="InterPro" id="IPR036816">
    <property type="entry name" value="RNaseA-like_dom_sf"/>
</dbReference>
<evidence type="ECO:0000256" key="6">
    <source>
        <dbReference type="ARBA" id="ARBA00022801"/>
    </source>
</evidence>
<dbReference type="Proteomes" id="UP000297703">
    <property type="component" value="Unassembled WGS sequence"/>
</dbReference>
<evidence type="ECO:0000256" key="8">
    <source>
        <dbReference type="RuleBase" id="RU000651"/>
    </source>
</evidence>
<comment type="caution">
    <text evidence="10">The sequence shown here is derived from an EMBL/GenBank/DDBJ whole genome shotgun (WGS) entry which is preliminary data.</text>
</comment>
<evidence type="ECO:0000256" key="7">
    <source>
        <dbReference type="ARBA" id="ARBA00023157"/>
    </source>
</evidence>
<comment type="similarity">
    <text evidence="2 8">Belongs to the pancreatic ribonuclease family.</text>
</comment>
<dbReference type="GO" id="GO:0003676">
    <property type="term" value="F:nucleic acid binding"/>
    <property type="evidence" value="ECO:0007669"/>
    <property type="project" value="InterPro"/>
</dbReference>
<proteinExistence type="inferred from homology"/>
<keyword evidence="11" id="KW-1185">Reference proteome</keyword>
<dbReference type="EMBL" id="QXTE01000315">
    <property type="protein sequence ID" value="TFJ99627.1"/>
    <property type="molecule type" value="Genomic_DNA"/>
</dbReference>
<gene>
    <name evidence="10" type="ORF">DR999_PMT18319</name>
</gene>
<comment type="subcellular location">
    <subcellularLocation>
        <location evidence="1">Secreted</location>
    </subcellularLocation>
</comment>
<sequence>MEEADPHPVLSPSISPLTPLQVDPVTDTAMALRGPCPLLFLPLVLLAAGLAQLSEGATYRQFVTRHFDNPKTSAANDRLYCNLLMQRRGLTRVFCKRRNTFIHAPAGQLQAICARGGTHVRLNLYDSLESFNVTTCRALPRSRPGHCRYRAAIGNTKIRVACVKGLPVHLEPKYLP</sequence>
<evidence type="ECO:0000256" key="5">
    <source>
        <dbReference type="ARBA" id="ARBA00022759"/>
    </source>
</evidence>
<evidence type="ECO:0000256" key="2">
    <source>
        <dbReference type="ARBA" id="ARBA00005600"/>
    </source>
</evidence>
<dbReference type="InterPro" id="IPR001427">
    <property type="entry name" value="RNaseA"/>
</dbReference>
<dbReference type="InterPro" id="IPR023412">
    <property type="entry name" value="RNaseA_domain"/>
</dbReference>
<dbReference type="PROSITE" id="PS00127">
    <property type="entry name" value="RNASE_PANCREATIC"/>
    <property type="match status" value="1"/>
</dbReference>
<dbReference type="CDD" id="cd06265">
    <property type="entry name" value="RNase_A_canonical"/>
    <property type="match status" value="1"/>
</dbReference>
<evidence type="ECO:0000313" key="11">
    <source>
        <dbReference type="Proteomes" id="UP000297703"/>
    </source>
</evidence>
<dbReference type="PANTHER" id="PTHR11437:SF10">
    <property type="entry name" value="ANGIOGENIN-RELATED"/>
    <property type="match status" value="1"/>
</dbReference>
<reference evidence="10 11" key="2">
    <citation type="submission" date="2019-04" db="EMBL/GenBank/DDBJ databases">
        <title>The genome sequence of big-headed turtle.</title>
        <authorList>
            <person name="Gong S."/>
        </authorList>
    </citation>
    <scope>NUCLEOTIDE SEQUENCE [LARGE SCALE GENOMIC DNA]</scope>
    <source>
        <strain evidence="10">DO16091913</strain>
        <tissue evidence="10">Muscle</tissue>
    </source>
</reference>